<evidence type="ECO:0000313" key="2">
    <source>
        <dbReference type="EMBL" id="AKT42367.1"/>
    </source>
</evidence>
<sequence>MKDDELLRALSRAAREDDPLVDPRWDELAADRLSEEDREALEALARQDPEAQEALKAFAPLGEDVRAATVERALAALTHSTGVDAPEASKEEGPDSARVVRLQGRRRSLMTWVMAASLAAAVAAVWGLGRFGTTAGVPLYELTVVGGEQSTRSAPRAPGEEPPQLGSGSRLELLLRPAEPAHESVAVRAFLATRGAASLSEVRRWEPPVEISPEGAVRIAGTREALFPDLPAGEITVLLVVGAEGKLPEDAAAALRAEREEDQRAHAPFRVLRVRLRLDDGGRQAP</sequence>
<protein>
    <submittedName>
        <fullName evidence="2">Uncharacterized protein</fullName>
    </submittedName>
</protein>
<dbReference type="STRING" id="52.CMC5_065930"/>
<proteinExistence type="predicted"/>
<evidence type="ECO:0000256" key="1">
    <source>
        <dbReference type="SAM" id="Phobius"/>
    </source>
</evidence>
<keyword evidence="1" id="KW-0812">Transmembrane</keyword>
<reference evidence="2" key="1">
    <citation type="submission" date="2015-07" db="EMBL/GenBank/DDBJ databases">
        <title>Genome analysis of myxobacterium Chondromyces crocatus Cm c5 reveals a high potential for natural compound synthesis and the genetic basis for the loss of fruiting body formation.</title>
        <authorList>
            <person name="Zaburannyi N."/>
            <person name="Bunk B."/>
            <person name="Maier J."/>
            <person name="Overmann J."/>
            <person name="Mueller R."/>
        </authorList>
    </citation>
    <scope>NUCLEOTIDE SEQUENCE [LARGE SCALE GENOMIC DNA]</scope>
    <source>
        <strain evidence="2">Cm c5</strain>
    </source>
</reference>
<organism evidence="2 3">
    <name type="scientific">Chondromyces crocatus</name>
    <dbReference type="NCBI Taxonomy" id="52"/>
    <lineage>
        <taxon>Bacteria</taxon>
        <taxon>Pseudomonadati</taxon>
        <taxon>Myxococcota</taxon>
        <taxon>Polyangia</taxon>
        <taxon>Polyangiales</taxon>
        <taxon>Polyangiaceae</taxon>
        <taxon>Chondromyces</taxon>
    </lineage>
</organism>
<dbReference type="Proteomes" id="UP000067626">
    <property type="component" value="Chromosome"/>
</dbReference>
<evidence type="ECO:0000313" key="3">
    <source>
        <dbReference type="Proteomes" id="UP000067626"/>
    </source>
</evidence>
<dbReference type="RefSeq" id="WP_050434009.1">
    <property type="nucleotide sequence ID" value="NZ_CP012159.1"/>
</dbReference>
<keyword evidence="3" id="KW-1185">Reference proteome</keyword>
<keyword evidence="1" id="KW-1133">Transmembrane helix</keyword>
<dbReference type="OrthoDB" id="5520677at2"/>
<feature type="transmembrane region" description="Helical" evidence="1">
    <location>
        <begin position="109"/>
        <end position="129"/>
    </location>
</feature>
<accession>A0A0K1ENY5</accession>
<dbReference type="AlphaFoldDB" id="A0A0K1ENY5"/>
<dbReference type="EMBL" id="CP012159">
    <property type="protein sequence ID" value="AKT42367.1"/>
    <property type="molecule type" value="Genomic_DNA"/>
</dbReference>
<dbReference type="KEGG" id="ccro:CMC5_065930"/>
<keyword evidence="1" id="KW-0472">Membrane</keyword>
<name>A0A0K1ENY5_CHOCO</name>
<gene>
    <name evidence="2" type="ORF">CMC5_065930</name>
</gene>